<dbReference type="Proteomes" id="UP001341281">
    <property type="component" value="Chromosome 05"/>
</dbReference>
<dbReference type="Gene3D" id="1.10.10.10">
    <property type="entry name" value="Winged helix-like DNA-binding domain superfamily/Winged helix DNA-binding domain"/>
    <property type="match status" value="1"/>
</dbReference>
<evidence type="ECO:0008006" key="7">
    <source>
        <dbReference type="Google" id="ProtNLM"/>
    </source>
</evidence>
<dbReference type="PRINTS" id="PR00364">
    <property type="entry name" value="DISEASERSIST"/>
</dbReference>
<dbReference type="InterPro" id="IPR002182">
    <property type="entry name" value="NB-ARC"/>
</dbReference>
<dbReference type="InterPro" id="IPR058922">
    <property type="entry name" value="WHD_DRP"/>
</dbReference>
<dbReference type="PANTHER" id="PTHR36766:SF40">
    <property type="entry name" value="DISEASE RESISTANCE PROTEIN RGA3"/>
    <property type="match status" value="1"/>
</dbReference>
<dbReference type="InterPro" id="IPR032675">
    <property type="entry name" value="LRR_dom_sf"/>
</dbReference>
<keyword evidence="1" id="KW-0677">Repeat</keyword>
<dbReference type="SUPFAM" id="SSF52058">
    <property type="entry name" value="L domain-like"/>
    <property type="match status" value="2"/>
</dbReference>
<dbReference type="Pfam" id="PF23559">
    <property type="entry name" value="WHD_DRP"/>
    <property type="match status" value="1"/>
</dbReference>
<reference evidence="5 6" key="1">
    <citation type="submission" date="2024-02" db="EMBL/GenBank/DDBJ databases">
        <title>High-quality chromosome-scale genome assembly of Pensacola bahiagrass (Paspalum notatum Flugge var. saurae).</title>
        <authorList>
            <person name="Vega J.M."/>
            <person name="Podio M."/>
            <person name="Orjuela J."/>
            <person name="Siena L.A."/>
            <person name="Pessino S.C."/>
            <person name="Combes M.C."/>
            <person name="Mariac C."/>
            <person name="Albertini E."/>
            <person name="Pupilli F."/>
            <person name="Ortiz J.P.A."/>
            <person name="Leblanc O."/>
        </authorList>
    </citation>
    <scope>NUCLEOTIDE SEQUENCE [LARGE SCALE GENOMIC DNA]</scope>
    <source>
        <strain evidence="5">R1</strain>
        <tissue evidence="5">Leaf</tissue>
    </source>
</reference>
<gene>
    <name evidence="5" type="ORF">U9M48_024785</name>
</gene>
<evidence type="ECO:0000256" key="2">
    <source>
        <dbReference type="ARBA" id="ARBA00022821"/>
    </source>
</evidence>
<evidence type="ECO:0000313" key="6">
    <source>
        <dbReference type="Proteomes" id="UP001341281"/>
    </source>
</evidence>
<dbReference type="InterPro" id="IPR042197">
    <property type="entry name" value="Apaf_helical"/>
</dbReference>
<dbReference type="SUPFAM" id="SSF52540">
    <property type="entry name" value="P-loop containing nucleoside triphosphate hydrolases"/>
    <property type="match status" value="1"/>
</dbReference>
<evidence type="ECO:0000259" key="3">
    <source>
        <dbReference type="Pfam" id="PF00931"/>
    </source>
</evidence>
<keyword evidence="6" id="KW-1185">Reference proteome</keyword>
<dbReference type="AlphaFoldDB" id="A0AAQ3TMM2"/>
<feature type="domain" description="Disease resistance protein winged helix" evidence="4">
    <location>
        <begin position="479"/>
        <end position="543"/>
    </location>
</feature>
<dbReference type="GO" id="GO:0043531">
    <property type="term" value="F:ADP binding"/>
    <property type="evidence" value="ECO:0007669"/>
    <property type="project" value="InterPro"/>
</dbReference>
<name>A0AAQ3TMM2_PASNO</name>
<dbReference type="InterPro" id="IPR036388">
    <property type="entry name" value="WH-like_DNA-bd_sf"/>
</dbReference>
<dbReference type="PANTHER" id="PTHR36766">
    <property type="entry name" value="PLANT BROAD-SPECTRUM MILDEW RESISTANCE PROTEIN RPW8"/>
    <property type="match status" value="1"/>
</dbReference>
<dbReference type="Gene3D" id="3.40.50.300">
    <property type="entry name" value="P-loop containing nucleotide triphosphate hydrolases"/>
    <property type="match status" value="1"/>
</dbReference>
<dbReference type="Gene3D" id="3.80.10.10">
    <property type="entry name" value="Ribonuclease Inhibitor"/>
    <property type="match status" value="3"/>
</dbReference>
<proteinExistence type="predicted"/>
<sequence>MLGQGGSKTLYCPAHMSLSKTIEVINVINEFGSLFQLVISGVSYMRSRWNGSQEKELKEDDVLQLQSDLQSLVNTLPEMYNLIDRAEWRIHEPFVAHQLPKLKDAVSDADDLLDEFIWYKQKVSVDGKENAKEPVIRFFRSVIRGSFNKVIDIQKRLKNISSPLEKMGLHQTTPRFDKLVRPETTSFPTEAKIFGRDKEIKELIKLLGVPANNSKGPSRCKKPKIGADNNEATITSVPVLPIVGMGGVGKTTLAQNVCNRAKVKSHFDLIIWICVSDDFDVKRLTKEALQSLSSNKVTTTDNLDSLQRALSDLVNGKRLLLILDDMWDDALKENGQRWKRFIAPFTNILCESMILVTTRLQKVADLVRTTDSFPLDGLKDDVFLNFFEQCVFGSERSNYDPELNRIGMEILPKLRGSPLAAKTLGRLLGMSFDPAHWDRILKSQLWELTQEETDILPALRLSYMYLPFHLKRCFSFCAVYPKDHEFKREDLAEIWVAEGLVEPQSNVPLQHTCCRYFDELEHLSFFQKLRGKYVMHDLIHDMAQLVSKDECFIIKDREDFQKIPENVRHVSVLKSSGVKCSDLLNLCKHKKLRTLLCNMSLKSKDGNTVMEKWSTELLCLRVIVCASISKWGLPGSISNMKHLRYLKILDTCLRRTLPAAFCCLYNLQILYAKKWEIDNIPSGFGTLTNLQKFESSTYQFHHEHSVNTRGGATSEGQKRLFQFRSYHGVSPPDGFNPENLPNITSLLFWNCYLLMIMNLEQINSTFSSLTEVEIDFCGSLPSLEQFLQPACVPAIRKIIIRQCSNLESVPTERFGEFSFLEVLKVFSCRKISSRRLFAPSLKELYLSDSGKLGDNIECSSLTILELSGCPLASIELKMWNLPLLQKLEIRNCSSLTMIRDSEQISTDLSLGGDRGRVVKFPLLTQLTIGSCGKLETIDDLLYLPAIEEIYISSCGLVSLPAERLGSSPLLKDLHIQWCPSLSWQSGMFLPPSLQKLYLSKCGDFSARFPSCLENLSALKSMEIRSCEWIVSVPGHLWTTSLKSLERLRFDSCPELVSVGGPNATANIRDVVIEGCPKYEEINQPRRRG</sequence>
<dbReference type="Gene3D" id="1.10.8.430">
    <property type="entry name" value="Helical domain of apoptotic protease-activating factors"/>
    <property type="match status" value="1"/>
</dbReference>
<dbReference type="InterPro" id="IPR027417">
    <property type="entry name" value="P-loop_NTPase"/>
</dbReference>
<protein>
    <recommendedName>
        <fullName evidence="7">NB-ARC domain-containing protein</fullName>
    </recommendedName>
</protein>
<accession>A0AAQ3TMM2</accession>
<evidence type="ECO:0000259" key="4">
    <source>
        <dbReference type="Pfam" id="PF23559"/>
    </source>
</evidence>
<dbReference type="GO" id="GO:0006952">
    <property type="term" value="P:defense response"/>
    <property type="evidence" value="ECO:0007669"/>
    <property type="project" value="UniProtKB-KW"/>
</dbReference>
<keyword evidence="2" id="KW-0611">Plant defense</keyword>
<feature type="domain" description="NB-ARC" evidence="3">
    <location>
        <begin position="238"/>
        <end position="394"/>
    </location>
</feature>
<evidence type="ECO:0000256" key="1">
    <source>
        <dbReference type="ARBA" id="ARBA00022737"/>
    </source>
</evidence>
<dbReference type="EMBL" id="CP144749">
    <property type="protein sequence ID" value="WVZ76859.1"/>
    <property type="molecule type" value="Genomic_DNA"/>
</dbReference>
<dbReference type="Pfam" id="PF00931">
    <property type="entry name" value="NB-ARC"/>
    <property type="match status" value="1"/>
</dbReference>
<evidence type="ECO:0000313" key="5">
    <source>
        <dbReference type="EMBL" id="WVZ76859.1"/>
    </source>
</evidence>
<dbReference type="Gene3D" id="1.20.5.4130">
    <property type="match status" value="1"/>
</dbReference>
<organism evidence="5 6">
    <name type="scientific">Paspalum notatum var. saurae</name>
    <dbReference type="NCBI Taxonomy" id="547442"/>
    <lineage>
        <taxon>Eukaryota</taxon>
        <taxon>Viridiplantae</taxon>
        <taxon>Streptophyta</taxon>
        <taxon>Embryophyta</taxon>
        <taxon>Tracheophyta</taxon>
        <taxon>Spermatophyta</taxon>
        <taxon>Magnoliopsida</taxon>
        <taxon>Liliopsida</taxon>
        <taxon>Poales</taxon>
        <taxon>Poaceae</taxon>
        <taxon>PACMAD clade</taxon>
        <taxon>Panicoideae</taxon>
        <taxon>Andropogonodae</taxon>
        <taxon>Paspaleae</taxon>
        <taxon>Paspalinae</taxon>
        <taxon>Paspalum</taxon>
    </lineage>
</organism>